<protein>
    <submittedName>
        <fullName evidence="1">Uncharacterized protein</fullName>
    </submittedName>
</protein>
<evidence type="ECO:0000313" key="1">
    <source>
        <dbReference type="EMBL" id="MPM06645.1"/>
    </source>
</evidence>
<gene>
    <name evidence="1" type="ORF">SDC9_52947</name>
</gene>
<dbReference type="Pfam" id="PF07205">
    <property type="entry name" value="DUF1413"/>
    <property type="match status" value="1"/>
</dbReference>
<organism evidence="1">
    <name type="scientific">bioreactor metagenome</name>
    <dbReference type="NCBI Taxonomy" id="1076179"/>
    <lineage>
        <taxon>unclassified sequences</taxon>
        <taxon>metagenomes</taxon>
        <taxon>ecological metagenomes</taxon>
    </lineage>
</organism>
<dbReference type="InterPro" id="IPR010813">
    <property type="entry name" value="DUF1413"/>
</dbReference>
<sequence length="77" mass="8755">MGDMNSLLKTSIDETGYVWEGETFLVKNLFKGYEWNRIPKGDRFMLGSMFLSYIGTHGCKVSVADKGASGQQRYQKH</sequence>
<name>A0A644WRX7_9ZZZZ</name>
<dbReference type="EMBL" id="VSSQ01001248">
    <property type="protein sequence ID" value="MPM06645.1"/>
    <property type="molecule type" value="Genomic_DNA"/>
</dbReference>
<comment type="caution">
    <text evidence="1">The sequence shown here is derived from an EMBL/GenBank/DDBJ whole genome shotgun (WGS) entry which is preliminary data.</text>
</comment>
<proteinExistence type="predicted"/>
<dbReference type="AlphaFoldDB" id="A0A644WRX7"/>
<accession>A0A644WRX7</accession>
<reference evidence="1" key="1">
    <citation type="submission" date="2019-08" db="EMBL/GenBank/DDBJ databases">
        <authorList>
            <person name="Kucharzyk K."/>
            <person name="Murdoch R.W."/>
            <person name="Higgins S."/>
            <person name="Loffler F."/>
        </authorList>
    </citation>
    <scope>NUCLEOTIDE SEQUENCE</scope>
</reference>